<dbReference type="OrthoDB" id="3646601at2759"/>
<protein>
    <recommendedName>
        <fullName evidence="3">F-box domain-containing protein</fullName>
    </recommendedName>
</protein>
<dbReference type="RefSeq" id="XP_033587037.1">
    <property type="nucleotide sequence ID" value="XM_033734313.1"/>
</dbReference>
<gene>
    <name evidence="1" type="ORF">BDY17DRAFT_301830</name>
</gene>
<sequence length="185" mass="20955">MVIVVHVYLSLWLIPLQKKPLGLLDLPPELWANICKLVVQETRSIILKPGKHCPVVVRQPGITKVCRAIREESLPHFYRENQFCYLHRISFLGSRRDVSNATVRNVNARLCVPTWDVDFWTCEVGVEARIIGSAEALAAIHLELDIITGDEEGALEVRGLLVRAVMSREYGWLHKGLRQLAAGRQ</sequence>
<keyword evidence="2" id="KW-1185">Reference proteome</keyword>
<evidence type="ECO:0000313" key="1">
    <source>
        <dbReference type="EMBL" id="KAF2480467.1"/>
    </source>
</evidence>
<evidence type="ECO:0008006" key="3">
    <source>
        <dbReference type="Google" id="ProtNLM"/>
    </source>
</evidence>
<dbReference type="AlphaFoldDB" id="A0A6A6PMI2"/>
<evidence type="ECO:0000313" key="2">
    <source>
        <dbReference type="Proteomes" id="UP000799767"/>
    </source>
</evidence>
<dbReference type="Proteomes" id="UP000799767">
    <property type="component" value="Unassembled WGS sequence"/>
</dbReference>
<reference evidence="1" key="1">
    <citation type="journal article" date="2020" name="Stud. Mycol.">
        <title>101 Dothideomycetes genomes: a test case for predicting lifestyles and emergence of pathogens.</title>
        <authorList>
            <person name="Haridas S."/>
            <person name="Albert R."/>
            <person name="Binder M."/>
            <person name="Bloem J."/>
            <person name="Labutti K."/>
            <person name="Salamov A."/>
            <person name="Andreopoulos B."/>
            <person name="Baker S."/>
            <person name="Barry K."/>
            <person name="Bills G."/>
            <person name="Bluhm B."/>
            <person name="Cannon C."/>
            <person name="Castanera R."/>
            <person name="Culley D."/>
            <person name="Daum C."/>
            <person name="Ezra D."/>
            <person name="Gonzalez J."/>
            <person name="Henrissat B."/>
            <person name="Kuo A."/>
            <person name="Liang C."/>
            <person name="Lipzen A."/>
            <person name="Lutzoni F."/>
            <person name="Magnuson J."/>
            <person name="Mondo S."/>
            <person name="Nolan M."/>
            <person name="Ohm R."/>
            <person name="Pangilinan J."/>
            <person name="Park H.-J."/>
            <person name="Ramirez L."/>
            <person name="Alfaro M."/>
            <person name="Sun H."/>
            <person name="Tritt A."/>
            <person name="Yoshinaga Y."/>
            <person name="Zwiers L.-H."/>
            <person name="Turgeon B."/>
            <person name="Goodwin S."/>
            <person name="Spatafora J."/>
            <person name="Crous P."/>
            <person name="Grigoriev I."/>
        </authorList>
    </citation>
    <scope>NUCLEOTIDE SEQUENCE</scope>
    <source>
        <strain evidence="1">CBS 113389</strain>
    </source>
</reference>
<proteinExistence type="predicted"/>
<dbReference type="GeneID" id="54475315"/>
<organism evidence="1 2">
    <name type="scientific">Neohortaea acidophila</name>
    <dbReference type="NCBI Taxonomy" id="245834"/>
    <lineage>
        <taxon>Eukaryota</taxon>
        <taxon>Fungi</taxon>
        <taxon>Dikarya</taxon>
        <taxon>Ascomycota</taxon>
        <taxon>Pezizomycotina</taxon>
        <taxon>Dothideomycetes</taxon>
        <taxon>Dothideomycetidae</taxon>
        <taxon>Mycosphaerellales</taxon>
        <taxon>Teratosphaeriaceae</taxon>
        <taxon>Neohortaea</taxon>
    </lineage>
</organism>
<name>A0A6A6PMI2_9PEZI</name>
<dbReference type="EMBL" id="MU001639">
    <property type="protein sequence ID" value="KAF2480467.1"/>
    <property type="molecule type" value="Genomic_DNA"/>
</dbReference>
<accession>A0A6A6PMI2</accession>